<dbReference type="Pfam" id="PF00743">
    <property type="entry name" value="FMO-like"/>
    <property type="match status" value="1"/>
</dbReference>
<dbReference type="PANTHER" id="PTHR42877">
    <property type="entry name" value="L-ORNITHINE N(5)-MONOOXYGENASE-RELATED"/>
    <property type="match status" value="1"/>
</dbReference>
<reference evidence="6 7" key="1">
    <citation type="journal article" date="2016" name="Nat. Commun.">
        <title>Ectomycorrhizal ecology is imprinted in the genome of the dominant symbiotic fungus Cenococcum geophilum.</title>
        <authorList>
            <consortium name="DOE Joint Genome Institute"/>
            <person name="Peter M."/>
            <person name="Kohler A."/>
            <person name="Ohm R.A."/>
            <person name="Kuo A."/>
            <person name="Krutzmann J."/>
            <person name="Morin E."/>
            <person name="Arend M."/>
            <person name="Barry K.W."/>
            <person name="Binder M."/>
            <person name="Choi C."/>
            <person name="Clum A."/>
            <person name="Copeland A."/>
            <person name="Grisel N."/>
            <person name="Haridas S."/>
            <person name="Kipfer T."/>
            <person name="LaButti K."/>
            <person name="Lindquist E."/>
            <person name="Lipzen A."/>
            <person name="Maire R."/>
            <person name="Meier B."/>
            <person name="Mihaltcheva S."/>
            <person name="Molinier V."/>
            <person name="Murat C."/>
            <person name="Poggeler S."/>
            <person name="Quandt C.A."/>
            <person name="Sperisen C."/>
            <person name="Tritt A."/>
            <person name="Tisserant E."/>
            <person name="Crous P.W."/>
            <person name="Henrissat B."/>
            <person name="Nehls U."/>
            <person name="Egli S."/>
            <person name="Spatafora J.W."/>
            <person name="Grigoriev I.V."/>
            <person name="Martin F.M."/>
        </authorList>
    </citation>
    <scope>NUCLEOTIDE SEQUENCE [LARGE SCALE GENOMIC DNA]</scope>
    <source>
        <strain evidence="6 7">CBS 459.81</strain>
    </source>
</reference>
<keyword evidence="7" id="KW-1185">Reference proteome</keyword>
<keyword evidence="6" id="KW-0503">Monooxygenase</keyword>
<evidence type="ECO:0000313" key="6">
    <source>
        <dbReference type="EMBL" id="OCK79953.1"/>
    </source>
</evidence>
<dbReference type="Proteomes" id="UP000250266">
    <property type="component" value="Unassembled WGS sequence"/>
</dbReference>
<proteinExistence type="inferred from homology"/>
<evidence type="ECO:0000256" key="5">
    <source>
        <dbReference type="SAM" id="MobiDB-lite"/>
    </source>
</evidence>
<evidence type="ECO:0000256" key="4">
    <source>
        <dbReference type="ARBA" id="ARBA00023002"/>
    </source>
</evidence>
<dbReference type="EMBL" id="KV744980">
    <property type="protein sequence ID" value="OCK79953.1"/>
    <property type="molecule type" value="Genomic_DNA"/>
</dbReference>
<feature type="compositionally biased region" description="Low complexity" evidence="5">
    <location>
        <begin position="609"/>
        <end position="623"/>
    </location>
</feature>
<dbReference type="GO" id="GO:0050660">
    <property type="term" value="F:flavin adenine dinucleotide binding"/>
    <property type="evidence" value="ECO:0007669"/>
    <property type="project" value="InterPro"/>
</dbReference>
<keyword evidence="3" id="KW-0274">FAD</keyword>
<accession>A0A8E2JEX3</accession>
<dbReference type="AlphaFoldDB" id="A0A8E2JEX3"/>
<protein>
    <submittedName>
        <fullName evidence="6">Flavin-binding monooxygenase-like protein</fullName>
    </submittedName>
</protein>
<name>A0A8E2JEX3_9PEZI</name>
<gene>
    <name evidence="6" type="ORF">K432DRAFT_353891</name>
</gene>
<keyword evidence="2" id="KW-0285">Flavoprotein</keyword>
<keyword evidence="4" id="KW-0560">Oxidoreductase</keyword>
<evidence type="ECO:0000256" key="3">
    <source>
        <dbReference type="ARBA" id="ARBA00022827"/>
    </source>
</evidence>
<evidence type="ECO:0000256" key="1">
    <source>
        <dbReference type="ARBA" id="ARBA00010139"/>
    </source>
</evidence>
<dbReference type="SUPFAM" id="SSF51905">
    <property type="entry name" value="FAD/NAD(P)-binding domain"/>
    <property type="match status" value="1"/>
</dbReference>
<organism evidence="6 7">
    <name type="scientific">Lepidopterella palustris CBS 459.81</name>
    <dbReference type="NCBI Taxonomy" id="1314670"/>
    <lineage>
        <taxon>Eukaryota</taxon>
        <taxon>Fungi</taxon>
        <taxon>Dikarya</taxon>
        <taxon>Ascomycota</taxon>
        <taxon>Pezizomycotina</taxon>
        <taxon>Dothideomycetes</taxon>
        <taxon>Pleosporomycetidae</taxon>
        <taxon>Mytilinidiales</taxon>
        <taxon>Argynnaceae</taxon>
        <taxon>Lepidopterella</taxon>
    </lineage>
</organism>
<dbReference type="GO" id="GO:0050661">
    <property type="term" value="F:NADP binding"/>
    <property type="evidence" value="ECO:0007669"/>
    <property type="project" value="InterPro"/>
</dbReference>
<sequence>MPTASILPQYRGLPPHTNAQGYTVPDITFRDPSNRKIRVVTIGAGYSGILLAYKLQKETQNVEHVIYEKNGEIGGAWLENRYPNCACDVPAHSYVYDFALNPHWPELFSKADHIWKYLDRVCRAFGLRKYMKFNHKITEAIWNEEKGKWALTIEKTYADDSVEVLHDECDVLLQAAGVLNNPITPHIDGMESFKGKIIHTASWPDDFGPEQWKGRRVAVIGAGSSSVQCTPGMQPYVDHLDIFIRSKTWLSLPSESIIPVLKFSAEQQKLYETDMNALVNQARQFEVIVNSRWSSMFKSRKEQEFIFSKSKENMEYALGEQRLIDNLVPDFGVGCRRTSPGYSFMEALKQPNVSVHFTPVVRITPDGPVGADGTTTKVDTLITATGFDTSFRPHFRLIGQNGISLADKFTPNPDGYLGVSCPGFPNYLTFFGPAWPIFDGSITQSLSAVADLAVQLIRKIQEEDIRSISPRQDVTDAFNDHTQTMLRGTVWEDTCSGWYHNKQGRVTAIWPGSALHFQQVIRQPRWEDYNIKYMNPHNMWAFMGLGFTKSDKDPKADKAPYLKVEKLDPGFYDYEKVPDYEGPAPTKEQAKRLTAEKRGANGATNGHVNGNDAATAADAAGFAENEVGHIEGPDAELNFRIEIPVEH</sequence>
<dbReference type="InterPro" id="IPR036188">
    <property type="entry name" value="FAD/NAD-bd_sf"/>
</dbReference>
<feature type="compositionally biased region" description="Basic and acidic residues" evidence="5">
    <location>
        <begin position="626"/>
        <end position="635"/>
    </location>
</feature>
<dbReference type="InterPro" id="IPR051209">
    <property type="entry name" value="FAD-bind_Monooxygenase_sf"/>
</dbReference>
<dbReference type="GO" id="GO:0004499">
    <property type="term" value="F:N,N-dimethylaniline monooxygenase activity"/>
    <property type="evidence" value="ECO:0007669"/>
    <property type="project" value="InterPro"/>
</dbReference>
<dbReference type="OrthoDB" id="74360at2759"/>
<dbReference type="Gene3D" id="3.50.50.60">
    <property type="entry name" value="FAD/NAD(P)-binding domain"/>
    <property type="match status" value="2"/>
</dbReference>
<feature type="region of interest" description="Disordered" evidence="5">
    <location>
        <begin position="600"/>
        <end position="635"/>
    </location>
</feature>
<evidence type="ECO:0000256" key="2">
    <source>
        <dbReference type="ARBA" id="ARBA00022630"/>
    </source>
</evidence>
<evidence type="ECO:0000313" key="7">
    <source>
        <dbReference type="Proteomes" id="UP000250266"/>
    </source>
</evidence>
<comment type="similarity">
    <text evidence="1">Belongs to the FAD-binding monooxygenase family.</text>
</comment>
<dbReference type="PANTHER" id="PTHR42877:SF1">
    <property type="entry name" value="FAD-BINDING MONOOXYGENASE STCW"/>
    <property type="match status" value="1"/>
</dbReference>
<dbReference type="InterPro" id="IPR020946">
    <property type="entry name" value="Flavin_mOase-like"/>
</dbReference>